<dbReference type="AlphaFoldDB" id="A0A1B2I3B8"/>
<dbReference type="PANTHER" id="PTHR33376:SF4">
    <property type="entry name" value="SIALIC ACID-BINDING PERIPLASMIC PROTEIN SIAP"/>
    <property type="match status" value="1"/>
</dbReference>
<accession>A0A1B2I3B8</accession>
<dbReference type="PIRSF" id="PIRSF006470">
    <property type="entry name" value="DctB"/>
    <property type="match status" value="1"/>
</dbReference>
<dbReference type="NCBIfam" id="TIGR00787">
    <property type="entry name" value="dctP"/>
    <property type="match status" value="1"/>
</dbReference>
<dbReference type="GO" id="GO:0055085">
    <property type="term" value="P:transmembrane transport"/>
    <property type="evidence" value="ECO:0007669"/>
    <property type="project" value="InterPro"/>
</dbReference>
<dbReference type="Proteomes" id="UP000093044">
    <property type="component" value="Chromosome"/>
</dbReference>
<evidence type="ECO:0000256" key="4">
    <source>
        <dbReference type="ARBA" id="ARBA00022729"/>
    </source>
</evidence>
<keyword evidence="4" id="KW-0732">Signal</keyword>
<dbReference type="STRING" id="1197717.BED41_04905"/>
<evidence type="ECO:0000313" key="6">
    <source>
        <dbReference type="Proteomes" id="UP000093044"/>
    </source>
</evidence>
<sequence>MKKSFKLAVLVLACVVAVAGISEAAVKKVKHAITVNMDDAGGVAAATMKDNIKKYSNGAMELQIFPGSQLGGMREHYEACQSGAIETIYVAASAASKFVPEVGVLDLPFLFPTDYDKAWKVIDGDLTKILAEKLAKQNFVLLGIAPYGYKSLHSGTKQIKSLKDISGMKIRIMPSKTLELTYKAWNANPTPVEFGELYVALQQRVVDGGENGLSVIKAQKFNEVQPYLTVSKHGLFMGLMVANKRWFDKLSDSEREVIIKAAKENITQQRKYVAEEDEKIIKYLGENGMTVYRLSSKEAAEFEKASQPVYKAFSDISAENKRTLDTVLKAKKDFGY</sequence>
<keyword evidence="3" id="KW-0813">Transport</keyword>
<dbReference type="GO" id="GO:0030288">
    <property type="term" value="C:outer membrane-bounded periplasmic space"/>
    <property type="evidence" value="ECO:0007669"/>
    <property type="project" value="InterPro"/>
</dbReference>
<gene>
    <name evidence="5" type="ORF">BED41_04905</name>
</gene>
<protein>
    <submittedName>
        <fullName evidence="5">Uncharacterized protein</fullName>
    </submittedName>
</protein>
<reference evidence="5" key="1">
    <citation type="submission" date="2016-08" db="EMBL/GenBank/DDBJ databases">
        <title>Complete genome of Cloacibacillus porcorum.</title>
        <authorList>
            <person name="Looft T."/>
            <person name="Bayles D.O."/>
            <person name="Alt D.P."/>
        </authorList>
    </citation>
    <scope>NUCLEOTIDE SEQUENCE [LARGE SCALE GENOMIC DNA]</scope>
    <source>
        <strain evidence="5">CL-84</strain>
    </source>
</reference>
<dbReference type="Gene3D" id="3.40.190.170">
    <property type="entry name" value="Bacterial extracellular solute-binding protein, family 7"/>
    <property type="match status" value="1"/>
</dbReference>
<proteinExistence type="inferred from homology"/>
<dbReference type="GeneID" id="83057194"/>
<comment type="subcellular location">
    <subcellularLocation>
        <location evidence="1">Cell envelope</location>
    </subcellularLocation>
</comment>
<dbReference type="Pfam" id="PF03480">
    <property type="entry name" value="DctP"/>
    <property type="match status" value="1"/>
</dbReference>
<dbReference type="KEGG" id="cpor:BED41_04905"/>
<dbReference type="InterPro" id="IPR004682">
    <property type="entry name" value="TRAP_DctP"/>
</dbReference>
<comment type="similarity">
    <text evidence="2">Belongs to the bacterial solute-binding protein 7 family.</text>
</comment>
<dbReference type="InterPro" id="IPR018389">
    <property type="entry name" value="DctP_fam"/>
</dbReference>
<dbReference type="EMBL" id="CP016757">
    <property type="protein sequence ID" value="ANZ44481.1"/>
    <property type="molecule type" value="Genomic_DNA"/>
</dbReference>
<name>A0A1B2I3B8_9BACT</name>
<evidence type="ECO:0000256" key="1">
    <source>
        <dbReference type="ARBA" id="ARBA00004196"/>
    </source>
</evidence>
<evidence type="ECO:0000313" key="5">
    <source>
        <dbReference type="EMBL" id="ANZ44481.1"/>
    </source>
</evidence>
<organism evidence="5 6">
    <name type="scientific">Cloacibacillus porcorum</name>
    <dbReference type="NCBI Taxonomy" id="1197717"/>
    <lineage>
        <taxon>Bacteria</taxon>
        <taxon>Thermotogati</taxon>
        <taxon>Synergistota</taxon>
        <taxon>Synergistia</taxon>
        <taxon>Synergistales</taxon>
        <taxon>Synergistaceae</taxon>
        <taxon>Cloacibacillus</taxon>
    </lineage>
</organism>
<dbReference type="RefSeq" id="WP_066743663.1">
    <property type="nucleotide sequence ID" value="NZ_CALCLR010000123.1"/>
</dbReference>
<dbReference type="NCBIfam" id="NF037995">
    <property type="entry name" value="TRAP_S1"/>
    <property type="match status" value="1"/>
</dbReference>
<dbReference type="CDD" id="cd13603">
    <property type="entry name" value="PBP2_TRAP_Siap_TeaA_like"/>
    <property type="match status" value="1"/>
</dbReference>
<evidence type="ECO:0000256" key="2">
    <source>
        <dbReference type="ARBA" id="ARBA00009023"/>
    </source>
</evidence>
<evidence type="ECO:0000256" key="3">
    <source>
        <dbReference type="ARBA" id="ARBA00022448"/>
    </source>
</evidence>
<keyword evidence="6" id="KW-1185">Reference proteome</keyword>
<dbReference type="PANTHER" id="PTHR33376">
    <property type="match status" value="1"/>
</dbReference>
<dbReference type="InterPro" id="IPR038404">
    <property type="entry name" value="TRAP_DctP_sf"/>
</dbReference>